<accession>A0A9N9J3F4</accession>
<name>A0A9N9J3F4_9GLOM</name>
<feature type="non-terminal residue" evidence="1">
    <location>
        <position position="1"/>
    </location>
</feature>
<sequence>NPELLLCLSSLTLNLEDTPAEQIQEATTSQIQIPPKGNN</sequence>
<evidence type="ECO:0000313" key="1">
    <source>
        <dbReference type="EMBL" id="CAG8763403.1"/>
    </source>
</evidence>
<organism evidence="1 2">
    <name type="scientific">Ambispora leptoticha</name>
    <dbReference type="NCBI Taxonomy" id="144679"/>
    <lineage>
        <taxon>Eukaryota</taxon>
        <taxon>Fungi</taxon>
        <taxon>Fungi incertae sedis</taxon>
        <taxon>Mucoromycota</taxon>
        <taxon>Glomeromycotina</taxon>
        <taxon>Glomeromycetes</taxon>
        <taxon>Archaeosporales</taxon>
        <taxon>Ambisporaceae</taxon>
        <taxon>Ambispora</taxon>
    </lineage>
</organism>
<protein>
    <submittedName>
        <fullName evidence="1">11713_t:CDS:1</fullName>
    </submittedName>
</protein>
<proteinExistence type="predicted"/>
<dbReference type="EMBL" id="CAJVPS010047695">
    <property type="protein sequence ID" value="CAG8763403.1"/>
    <property type="molecule type" value="Genomic_DNA"/>
</dbReference>
<reference evidence="1" key="1">
    <citation type="submission" date="2021-06" db="EMBL/GenBank/DDBJ databases">
        <authorList>
            <person name="Kallberg Y."/>
            <person name="Tangrot J."/>
            <person name="Rosling A."/>
        </authorList>
    </citation>
    <scope>NUCLEOTIDE SEQUENCE</scope>
    <source>
        <strain evidence="1">FL130A</strain>
    </source>
</reference>
<evidence type="ECO:0000313" key="2">
    <source>
        <dbReference type="Proteomes" id="UP000789508"/>
    </source>
</evidence>
<dbReference type="AlphaFoldDB" id="A0A9N9J3F4"/>
<dbReference type="Proteomes" id="UP000789508">
    <property type="component" value="Unassembled WGS sequence"/>
</dbReference>
<keyword evidence="2" id="KW-1185">Reference proteome</keyword>
<gene>
    <name evidence="1" type="ORF">ALEPTO_LOCUS13756</name>
</gene>
<comment type="caution">
    <text evidence="1">The sequence shown here is derived from an EMBL/GenBank/DDBJ whole genome shotgun (WGS) entry which is preliminary data.</text>
</comment>